<dbReference type="InterPro" id="IPR012349">
    <property type="entry name" value="Split_barrel_FMN-bd"/>
</dbReference>
<name>I0HB86_ACTM4</name>
<dbReference type="PANTHER" id="PTHR39428:SF1">
    <property type="entry name" value="F420H(2)-DEPENDENT QUINONE REDUCTASE RV1261C"/>
    <property type="match status" value="1"/>
</dbReference>
<dbReference type="Gene3D" id="1.20.120.520">
    <property type="entry name" value="nmb1532 protein domain like"/>
    <property type="match status" value="1"/>
</dbReference>
<evidence type="ECO:0000256" key="2">
    <source>
        <dbReference type="ARBA" id="ARBA00049106"/>
    </source>
</evidence>
<sequence>MSDTGWDFNAFQRQVIEEFRANEGRVGGPFEGSTLALITTIGARSGKRRTSPLGYLTIDGTPVVVASAMGADKHPDWYHNIRRNPVVTVEVGTETYEAVAQAPGGAERDALFAKVVEQDPGFGDYQKKTERRIPVVTLTRIDTSRADWTRGLGDFLVESHDWLRDELNGLRRQVDELIAGGDEPLQAGRPGLGHEMRRHCLEFCAALKQHHTGEDQGAFPMLAQRFPGLAPVLERLGEEHVVVARLHEELRALVDAYEPGRTDLAKLRAELESLATRLESHYRYEEQTVVSALNSVGPAPDID</sequence>
<dbReference type="EMBL" id="AP012319">
    <property type="protein sequence ID" value="BAL90273.1"/>
    <property type="molecule type" value="Genomic_DNA"/>
</dbReference>
<dbReference type="Pfam" id="PF01814">
    <property type="entry name" value="Hemerythrin"/>
    <property type="match status" value="1"/>
</dbReference>
<dbReference type="PATRIC" id="fig|512565.3.peg.5046"/>
<dbReference type="STRING" id="512565.AMIS_50530"/>
<reference evidence="4 5" key="1">
    <citation type="submission" date="2012-02" db="EMBL/GenBank/DDBJ databases">
        <title>Complete genome sequence of Actinoplanes missouriensis 431 (= NBRC 102363).</title>
        <authorList>
            <person name="Ohnishi Y."/>
            <person name="Ishikawa J."/>
            <person name="Sekine M."/>
            <person name="Hosoyama A."/>
            <person name="Harada T."/>
            <person name="Narita H."/>
            <person name="Hata T."/>
            <person name="Konno Y."/>
            <person name="Tutikane K."/>
            <person name="Fujita N."/>
            <person name="Horinouchi S."/>
            <person name="Hayakawa M."/>
        </authorList>
    </citation>
    <scope>NUCLEOTIDE SEQUENCE [LARGE SCALE GENOMIC DNA]</scope>
    <source>
        <strain evidence="5">ATCC 14538 / DSM 43046 / CBS 188.64 / JCM 3121 / NBRC 102363 / NCIMB 12654 / NRRL B-3342 / UNCC 431</strain>
    </source>
</reference>
<dbReference type="RefSeq" id="WP_014445162.1">
    <property type="nucleotide sequence ID" value="NC_017093.1"/>
</dbReference>
<protein>
    <recommendedName>
        <fullName evidence="3">Hemerythrin-like domain-containing protein</fullName>
    </recommendedName>
</protein>
<dbReference type="InterPro" id="IPR004378">
    <property type="entry name" value="F420H2_quin_Rdtase"/>
</dbReference>
<dbReference type="KEGG" id="ams:AMIS_50530"/>
<dbReference type="eggNOG" id="COG3945">
    <property type="taxonomic scope" value="Bacteria"/>
</dbReference>
<dbReference type="HOGENOM" id="CLU_082385_0_0_11"/>
<dbReference type="SUPFAM" id="SSF50475">
    <property type="entry name" value="FMN-binding split barrel"/>
    <property type="match status" value="1"/>
</dbReference>
<accession>I0HB86</accession>
<dbReference type="CDD" id="cd12108">
    <property type="entry name" value="Hr-like"/>
    <property type="match status" value="1"/>
</dbReference>
<dbReference type="Pfam" id="PF04075">
    <property type="entry name" value="F420H2_quin_red"/>
    <property type="match status" value="1"/>
</dbReference>
<keyword evidence="5" id="KW-1185">Reference proteome</keyword>
<proteinExistence type="inferred from homology"/>
<evidence type="ECO:0000313" key="5">
    <source>
        <dbReference type="Proteomes" id="UP000007882"/>
    </source>
</evidence>
<dbReference type="Gene3D" id="2.30.110.10">
    <property type="entry name" value="Electron Transport, Fmn-binding Protein, Chain A"/>
    <property type="match status" value="1"/>
</dbReference>
<dbReference type="NCBIfam" id="TIGR00026">
    <property type="entry name" value="hi_GC_TIGR00026"/>
    <property type="match status" value="1"/>
</dbReference>
<dbReference type="OrthoDB" id="8225825at2"/>
<comment type="similarity">
    <text evidence="1">Belongs to the F420H(2)-dependent quinone reductase family.</text>
</comment>
<evidence type="ECO:0000313" key="4">
    <source>
        <dbReference type="EMBL" id="BAL90273.1"/>
    </source>
</evidence>
<organism evidence="4 5">
    <name type="scientific">Actinoplanes missouriensis (strain ATCC 14538 / DSM 43046 / CBS 188.64 / JCM 3121 / NBRC 102363 / NCIMB 12654 / NRRL B-3342 / UNCC 431)</name>
    <dbReference type="NCBI Taxonomy" id="512565"/>
    <lineage>
        <taxon>Bacteria</taxon>
        <taxon>Bacillati</taxon>
        <taxon>Actinomycetota</taxon>
        <taxon>Actinomycetes</taxon>
        <taxon>Micromonosporales</taxon>
        <taxon>Micromonosporaceae</taxon>
        <taxon>Actinoplanes</taxon>
    </lineage>
</organism>
<gene>
    <name evidence="4" type="ordered locus">AMIS_50530</name>
</gene>
<feature type="domain" description="Hemerythrin-like" evidence="3">
    <location>
        <begin position="154"/>
        <end position="292"/>
    </location>
</feature>
<comment type="catalytic activity">
    <reaction evidence="2">
        <text>oxidized coenzyme F420-(gamma-L-Glu)(n) + a quinol + H(+) = reduced coenzyme F420-(gamma-L-Glu)(n) + a quinone</text>
        <dbReference type="Rhea" id="RHEA:39663"/>
        <dbReference type="Rhea" id="RHEA-COMP:12939"/>
        <dbReference type="Rhea" id="RHEA-COMP:14378"/>
        <dbReference type="ChEBI" id="CHEBI:15378"/>
        <dbReference type="ChEBI" id="CHEBI:24646"/>
        <dbReference type="ChEBI" id="CHEBI:132124"/>
        <dbReference type="ChEBI" id="CHEBI:133980"/>
        <dbReference type="ChEBI" id="CHEBI:139511"/>
    </reaction>
</comment>
<evidence type="ECO:0000256" key="1">
    <source>
        <dbReference type="ARBA" id="ARBA00008710"/>
    </source>
</evidence>
<evidence type="ECO:0000259" key="3">
    <source>
        <dbReference type="Pfam" id="PF01814"/>
    </source>
</evidence>
<dbReference type="GO" id="GO:0070967">
    <property type="term" value="F:coenzyme F420 binding"/>
    <property type="evidence" value="ECO:0007669"/>
    <property type="project" value="TreeGrafter"/>
</dbReference>
<dbReference type="AlphaFoldDB" id="I0HB86"/>
<dbReference type="GO" id="GO:0016491">
    <property type="term" value="F:oxidoreductase activity"/>
    <property type="evidence" value="ECO:0007669"/>
    <property type="project" value="InterPro"/>
</dbReference>
<dbReference type="InterPro" id="IPR012312">
    <property type="entry name" value="Hemerythrin-like"/>
</dbReference>
<dbReference type="PANTHER" id="PTHR39428">
    <property type="entry name" value="F420H(2)-DEPENDENT QUINONE REDUCTASE RV1261C"/>
    <property type="match status" value="1"/>
</dbReference>
<dbReference type="GO" id="GO:0005886">
    <property type="term" value="C:plasma membrane"/>
    <property type="evidence" value="ECO:0007669"/>
    <property type="project" value="TreeGrafter"/>
</dbReference>
<dbReference type="Proteomes" id="UP000007882">
    <property type="component" value="Chromosome"/>
</dbReference>